<sequence length="177" mass="20996">MYSKIFLNLFFLIILFVLRLSFVPALPSWLSRLDLLIIALVFILTLVDFKTAFWWSLGAGFLLDIFSFLPFGFYLVSLFLALLAVNFLFNSFFTNRSLYSFLTLTFFYTLFYRILLSGAVYIWQFFGDREFFKIFILEFWRDLGASIASNLIAVFMLFYLFGFFSKKLKPVFLIKRK</sequence>
<evidence type="ECO:0000313" key="3">
    <source>
        <dbReference type="Proteomes" id="UP000230869"/>
    </source>
</evidence>
<protein>
    <recommendedName>
        <fullName evidence="4">Rod shape-determining protein MreD</fullName>
    </recommendedName>
</protein>
<keyword evidence="1" id="KW-0472">Membrane</keyword>
<feature type="transmembrane region" description="Helical" evidence="1">
    <location>
        <begin position="33"/>
        <end position="56"/>
    </location>
</feature>
<evidence type="ECO:0008006" key="4">
    <source>
        <dbReference type="Google" id="ProtNLM"/>
    </source>
</evidence>
<feature type="transmembrane region" description="Helical" evidence="1">
    <location>
        <begin position="101"/>
        <end position="123"/>
    </location>
</feature>
<dbReference type="Proteomes" id="UP000230869">
    <property type="component" value="Unassembled WGS sequence"/>
</dbReference>
<feature type="transmembrane region" description="Helical" evidence="1">
    <location>
        <begin position="68"/>
        <end position="89"/>
    </location>
</feature>
<reference evidence="2 3" key="1">
    <citation type="submission" date="2017-09" db="EMBL/GenBank/DDBJ databases">
        <title>Depth-based differentiation of microbial function through sediment-hosted aquifers and enrichment of novel symbionts in the deep terrestrial subsurface.</title>
        <authorList>
            <person name="Probst A.J."/>
            <person name="Ladd B."/>
            <person name="Jarett J.K."/>
            <person name="Geller-Mcgrath D.E."/>
            <person name="Sieber C.M."/>
            <person name="Emerson J.B."/>
            <person name="Anantharaman K."/>
            <person name="Thomas B.C."/>
            <person name="Malmstrom R."/>
            <person name="Stieglmeier M."/>
            <person name="Klingl A."/>
            <person name="Woyke T."/>
            <person name="Ryan C.M."/>
            <person name="Banfield J.F."/>
        </authorList>
    </citation>
    <scope>NUCLEOTIDE SEQUENCE [LARGE SCALE GENOMIC DNA]</scope>
    <source>
        <strain evidence="2">CG11_big_fil_rev_8_21_14_0_20_39_10</strain>
    </source>
</reference>
<name>A0A2M6K8W9_9BACT</name>
<accession>A0A2M6K8W9</accession>
<organism evidence="2 3">
    <name type="scientific">Candidatus Falkowbacteria bacterium CG11_big_fil_rev_8_21_14_0_20_39_10</name>
    <dbReference type="NCBI Taxonomy" id="1974570"/>
    <lineage>
        <taxon>Bacteria</taxon>
        <taxon>Candidatus Falkowiibacteriota</taxon>
    </lineage>
</organism>
<keyword evidence="1" id="KW-1133">Transmembrane helix</keyword>
<keyword evidence="1" id="KW-0812">Transmembrane</keyword>
<evidence type="ECO:0000313" key="2">
    <source>
        <dbReference type="EMBL" id="PIR13366.1"/>
    </source>
</evidence>
<evidence type="ECO:0000256" key="1">
    <source>
        <dbReference type="SAM" id="Phobius"/>
    </source>
</evidence>
<feature type="transmembrane region" description="Helical" evidence="1">
    <location>
        <begin position="6"/>
        <end position="26"/>
    </location>
</feature>
<dbReference type="AlphaFoldDB" id="A0A2M6K8W9"/>
<gene>
    <name evidence="2" type="ORF">COV49_02515</name>
</gene>
<proteinExistence type="predicted"/>
<dbReference type="EMBL" id="PCWW01000041">
    <property type="protein sequence ID" value="PIR13366.1"/>
    <property type="molecule type" value="Genomic_DNA"/>
</dbReference>
<feature type="transmembrane region" description="Helical" evidence="1">
    <location>
        <begin position="143"/>
        <end position="164"/>
    </location>
</feature>
<comment type="caution">
    <text evidence="2">The sequence shown here is derived from an EMBL/GenBank/DDBJ whole genome shotgun (WGS) entry which is preliminary data.</text>
</comment>